<feature type="binding site" evidence="5">
    <location>
        <begin position="137"/>
        <end position="138"/>
    </location>
    <ligand>
        <name>dUMP</name>
        <dbReference type="ChEBI" id="CHEBI:246422"/>
        <note>ligand shared between dimeric partners</note>
    </ligand>
</feature>
<evidence type="ECO:0000256" key="5">
    <source>
        <dbReference type="HAMAP-Rule" id="MF_00008"/>
    </source>
</evidence>
<organism evidence="8 9">
    <name type="scientific">Candidatus Flavonifractor intestinipullorum</name>
    <dbReference type="NCBI Taxonomy" id="2838587"/>
    <lineage>
        <taxon>Bacteria</taxon>
        <taxon>Bacillati</taxon>
        <taxon>Bacillota</taxon>
        <taxon>Clostridia</taxon>
        <taxon>Eubacteriales</taxon>
        <taxon>Oscillospiraceae</taxon>
        <taxon>Flavonifractor</taxon>
    </lineage>
</organism>
<dbReference type="GO" id="GO:0006235">
    <property type="term" value="P:dTTP biosynthetic process"/>
    <property type="evidence" value="ECO:0007669"/>
    <property type="project" value="UniProtKB-UniRule"/>
</dbReference>
<feature type="binding site" description="in other chain" evidence="5">
    <location>
        <position position="188"/>
    </location>
    <ligand>
        <name>dUMP</name>
        <dbReference type="ChEBI" id="CHEBI:246422"/>
        <note>ligand shared between dimeric partners</note>
    </ligand>
</feature>
<dbReference type="EMBL" id="DWYC01000042">
    <property type="protein sequence ID" value="HJB56680.1"/>
    <property type="molecule type" value="Genomic_DNA"/>
</dbReference>
<evidence type="ECO:0000259" key="7">
    <source>
        <dbReference type="Pfam" id="PF00303"/>
    </source>
</evidence>
<accession>A0A9D2M9H4</accession>
<comment type="similarity">
    <text evidence="5">Belongs to the thymidylate synthase family. Bacterial-type ThyA subfamily.</text>
</comment>
<dbReference type="AlphaFoldDB" id="A0A9D2M9H4"/>
<dbReference type="CDD" id="cd00351">
    <property type="entry name" value="TS_Pyrimidine_HMase"/>
    <property type="match status" value="1"/>
</dbReference>
<dbReference type="InterPro" id="IPR000398">
    <property type="entry name" value="Thymidylate_synthase"/>
</dbReference>
<gene>
    <name evidence="5 8" type="primary">thyA</name>
    <name evidence="8" type="ORF">H9714_03915</name>
</gene>
<dbReference type="SUPFAM" id="SSF55831">
    <property type="entry name" value="Thymidylate synthase/dCMP hydroxymethylase"/>
    <property type="match status" value="1"/>
</dbReference>
<feature type="domain" description="Thymidylate synthase/dCMP hydroxymethylase" evidence="7">
    <location>
        <begin position="8"/>
        <end position="267"/>
    </location>
</feature>
<reference evidence="8" key="1">
    <citation type="journal article" date="2021" name="PeerJ">
        <title>Extensive microbial diversity within the chicken gut microbiome revealed by metagenomics and culture.</title>
        <authorList>
            <person name="Gilroy R."/>
            <person name="Ravi A."/>
            <person name="Getino M."/>
            <person name="Pursley I."/>
            <person name="Horton D.L."/>
            <person name="Alikhan N.F."/>
            <person name="Baker D."/>
            <person name="Gharbi K."/>
            <person name="Hall N."/>
            <person name="Watson M."/>
            <person name="Adriaenssens E.M."/>
            <person name="Foster-Nyarko E."/>
            <person name="Jarju S."/>
            <person name="Secka A."/>
            <person name="Antonio M."/>
            <person name="Oren A."/>
            <person name="Chaudhuri R.R."/>
            <person name="La Ragione R."/>
            <person name="Hildebrand F."/>
            <person name="Pallen M.J."/>
        </authorList>
    </citation>
    <scope>NUCLEOTIDE SEQUENCE</scope>
    <source>
        <strain evidence="8">CHK189-11263</strain>
    </source>
</reference>
<feature type="active site" description="Nucleophile" evidence="5">
    <location>
        <position position="157"/>
    </location>
</feature>
<dbReference type="EC" id="2.1.1.45" evidence="1 5"/>
<dbReference type="PRINTS" id="PR00108">
    <property type="entry name" value="THYMDSNTHASE"/>
</dbReference>
<feature type="binding site" description="in other chain" evidence="5">
    <location>
        <begin position="218"/>
        <end position="220"/>
    </location>
    <ligand>
        <name>dUMP</name>
        <dbReference type="ChEBI" id="CHEBI:246422"/>
        <note>ligand shared between dimeric partners</note>
    </ligand>
</feature>
<proteinExistence type="inferred from homology"/>
<keyword evidence="2 5" id="KW-0489">Methyltransferase</keyword>
<comment type="catalytic activity">
    <reaction evidence="5">
        <text>dUMP + (6R)-5,10-methylene-5,6,7,8-tetrahydrofolate = 7,8-dihydrofolate + dTMP</text>
        <dbReference type="Rhea" id="RHEA:12104"/>
        <dbReference type="ChEBI" id="CHEBI:15636"/>
        <dbReference type="ChEBI" id="CHEBI:57451"/>
        <dbReference type="ChEBI" id="CHEBI:63528"/>
        <dbReference type="ChEBI" id="CHEBI:246422"/>
        <dbReference type="EC" id="2.1.1.45"/>
    </reaction>
</comment>
<comment type="function">
    <text evidence="5">Catalyzes the reductive methylation of 2'-deoxyuridine-5'-monophosphate (dUMP) to 2'-deoxythymidine-5'-monophosphate (dTMP) while utilizing 5,10-methylenetetrahydrofolate (mTHF) as the methyl donor and reductant in the reaction, yielding dihydrofolate (DHF) as a by-product. This enzymatic reaction provides an intracellular de novo source of dTMP, an essential precursor for DNA biosynthesis.</text>
</comment>
<evidence type="ECO:0000256" key="6">
    <source>
        <dbReference type="PROSITE-ProRule" id="PRU10016"/>
    </source>
</evidence>
<keyword evidence="3 5" id="KW-0808">Transferase</keyword>
<keyword evidence="5" id="KW-0963">Cytoplasm</keyword>
<dbReference type="HAMAP" id="MF_00008">
    <property type="entry name" value="Thymidy_synth_bact"/>
    <property type="match status" value="1"/>
</dbReference>
<evidence type="ECO:0000313" key="8">
    <source>
        <dbReference type="EMBL" id="HJB56680.1"/>
    </source>
</evidence>
<feature type="active site" evidence="6">
    <location>
        <position position="157"/>
    </location>
</feature>
<comment type="caution">
    <text evidence="8">The sequence shown here is derived from an EMBL/GenBank/DDBJ whole genome shotgun (WGS) entry which is preliminary data.</text>
</comment>
<dbReference type="GO" id="GO:0005829">
    <property type="term" value="C:cytosol"/>
    <property type="evidence" value="ECO:0007669"/>
    <property type="project" value="TreeGrafter"/>
</dbReference>
<dbReference type="InterPro" id="IPR023451">
    <property type="entry name" value="Thymidate_synth/dCMP_Mease_dom"/>
</dbReference>
<feature type="binding site" evidence="5">
    <location>
        <position position="275"/>
    </location>
    <ligand>
        <name>(6R)-5,10-methylene-5,6,7,8-tetrahydrofolate</name>
        <dbReference type="ChEBI" id="CHEBI:15636"/>
    </ligand>
</feature>
<keyword evidence="4 5" id="KW-0545">Nucleotide biosynthesis</keyword>
<evidence type="ECO:0000256" key="2">
    <source>
        <dbReference type="ARBA" id="ARBA00022603"/>
    </source>
</evidence>
<dbReference type="Pfam" id="PF00303">
    <property type="entry name" value="Thymidylat_synt"/>
    <property type="match status" value="1"/>
</dbReference>
<dbReference type="PANTHER" id="PTHR11548">
    <property type="entry name" value="THYMIDYLATE SYNTHASE 1"/>
    <property type="match status" value="1"/>
</dbReference>
<reference evidence="8" key="2">
    <citation type="submission" date="2021-04" db="EMBL/GenBank/DDBJ databases">
        <authorList>
            <person name="Gilroy R."/>
        </authorList>
    </citation>
    <scope>NUCLEOTIDE SEQUENCE</scope>
    <source>
        <strain evidence="8">CHK189-11263</strain>
    </source>
</reference>
<dbReference type="InterPro" id="IPR045097">
    <property type="entry name" value="Thymidate_synth/dCMP_Mease"/>
</dbReference>
<dbReference type="GO" id="GO:0006231">
    <property type="term" value="P:dTMP biosynthetic process"/>
    <property type="evidence" value="ECO:0007669"/>
    <property type="project" value="UniProtKB-UniRule"/>
</dbReference>
<evidence type="ECO:0000313" key="9">
    <source>
        <dbReference type="Proteomes" id="UP000824208"/>
    </source>
</evidence>
<dbReference type="PANTHER" id="PTHR11548:SF1">
    <property type="entry name" value="THYMIDYLATE SYNTHASE 1"/>
    <property type="match status" value="1"/>
</dbReference>
<comment type="subcellular location">
    <subcellularLocation>
        <location evidence="5">Cytoplasm</location>
    </subcellularLocation>
</comment>
<comment type="subunit">
    <text evidence="5">Homodimer.</text>
</comment>
<evidence type="ECO:0000256" key="3">
    <source>
        <dbReference type="ARBA" id="ARBA00022679"/>
    </source>
</evidence>
<dbReference type="InterPro" id="IPR020940">
    <property type="entry name" value="Thymidylate_synthase_AS"/>
</dbReference>
<sequence length="276" mass="31652">MSYADRLFLETCRDILDHGTWDTGLEVRPRWADGTPAHTVKRFGVVHRYDLREEFPILTVRRQYLKTAVDELLWIWQKKSNRVADLRGRIWDAWAGEDGTIGKAYGYQLGVKHRYPDGEFDQVDRVLRDLKYNPASRRMVTSLFNHHDLSEMALAPCAWSVTFNVSGNTLNAVLNQRSQDMLTANGWNVMQYAVLLHMFAQVSGLEAGELVHVIADAHIYDRHVPMVEALLQREPYPAPAFHLDPTVDDFYAFTPESVSLEGYRAHPMEEPIPVAI</sequence>
<dbReference type="NCBIfam" id="TIGR03284">
    <property type="entry name" value="thym_sym"/>
    <property type="match status" value="1"/>
</dbReference>
<dbReference type="Proteomes" id="UP000824208">
    <property type="component" value="Unassembled WGS sequence"/>
</dbReference>
<dbReference type="Gene3D" id="3.30.572.10">
    <property type="entry name" value="Thymidylate synthase/dCMP hydroxymethylase domain"/>
    <property type="match status" value="1"/>
</dbReference>
<comment type="pathway">
    <text evidence="5">Pyrimidine metabolism; dTTP biosynthesis.</text>
</comment>
<evidence type="ECO:0000256" key="1">
    <source>
        <dbReference type="ARBA" id="ARBA00011947"/>
    </source>
</evidence>
<dbReference type="PROSITE" id="PS00091">
    <property type="entry name" value="THYMIDYLATE_SYNTHASE"/>
    <property type="match status" value="1"/>
</dbReference>
<feature type="binding site" description="in other chain" evidence="5">
    <location>
        <begin position="177"/>
        <end position="180"/>
    </location>
    <ligand>
        <name>dUMP</name>
        <dbReference type="ChEBI" id="CHEBI:246422"/>
        <note>ligand shared between dimeric partners</note>
    </ligand>
</feature>
<dbReference type="GO" id="GO:0032259">
    <property type="term" value="P:methylation"/>
    <property type="evidence" value="ECO:0007669"/>
    <property type="project" value="UniProtKB-KW"/>
</dbReference>
<dbReference type="InterPro" id="IPR036926">
    <property type="entry name" value="Thymidate_synth/dCMP_Mease_sf"/>
</dbReference>
<protein>
    <recommendedName>
        <fullName evidence="1 5">Thymidylate synthase</fullName>
        <shortName evidence="5">TS</shortName>
        <shortName evidence="5">TSase</shortName>
        <ecNumber evidence="1 5">2.1.1.45</ecNumber>
    </recommendedName>
</protein>
<evidence type="ECO:0000256" key="4">
    <source>
        <dbReference type="ARBA" id="ARBA00022727"/>
    </source>
</evidence>
<comment type="caution">
    <text evidence="5">Lacks conserved residue(s) required for the propagation of feature annotation.</text>
</comment>
<dbReference type="GO" id="GO:0004799">
    <property type="term" value="F:thymidylate synthase activity"/>
    <property type="evidence" value="ECO:0007669"/>
    <property type="project" value="UniProtKB-UniRule"/>
</dbReference>
<name>A0A9D2M9H4_9FIRM</name>
<feature type="binding site" evidence="5">
    <location>
        <position position="180"/>
    </location>
    <ligand>
        <name>(6R)-5,10-methylene-5,6,7,8-tetrahydrofolate</name>
        <dbReference type="ChEBI" id="CHEBI:15636"/>
    </ligand>
</feature>